<name>A0AAV7W6E1_PLEWA</name>
<dbReference type="Proteomes" id="UP001066276">
    <property type="component" value="Chromosome 1_2"/>
</dbReference>
<gene>
    <name evidence="2" type="ORF">NDU88_003549</name>
</gene>
<evidence type="ECO:0000313" key="2">
    <source>
        <dbReference type="EMBL" id="KAJ1208163.1"/>
    </source>
</evidence>
<protein>
    <submittedName>
        <fullName evidence="2">Uncharacterized protein</fullName>
    </submittedName>
</protein>
<feature type="region of interest" description="Disordered" evidence="1">
    <location>
        <begin position="99"/>
        <end position="125"/>
    </location>
</feature>
<feature type="region of interest" description="Disordered" evidence="1">
    <location>
        <begin position="1"/>
        <end position="32"/>
    </location>
</feature>
<reference evidence="2" key="1">
    <citation type="journal article" date="2022" name="bioRxiv">
        <title>Sequencing and chromosome-scale assembly of the giantPleurodeles waltlgenome.</title>
        <authorList>
            <person name="Brown T."/>
            <person name="Elewa A."/>
            <person name="Iarovenko S."/>
            <person name="Subramanian E."/>
            <person name="Araus A.J."/>
            <person name="Petzold A."/>
            <person name="Susuki M."/>
            <person name="Suzuki K.-i.T."/>
            <person name="Hayashi T."/>
            <person name="Toyoda A."/>
            <person name="Oliveira C."/>
            <person name="Osipova E."/>
            <person name="Leigh N.D."/>
            <person name="Simon A."/>
            <person name="Yun M.H."/>
        </authorList>
    </citation>
    <scope>NUCLEOTIDE SEQUENCE</scope>
    <source>
        <strain evidence="2">20211129_DDA</strain>
        <tissue evidence="2">Liver</tissue>
    </source>
</reference>
<organism evidence="2 3">
    <name type="scientific">Pleurodeles waltl</name>
    <name type="common">Iberian ribbed newt</name>
    <dbReference type="NCBI Taxonomy" id="8319"/>
    <lineage>
        <taxon>Eukaryota</taxon>
        <taxon>Metazoa</taxon>
        <taxon>Chordata</taxon>
        <taxon>Craniata</taxon>
        <taxon>Vertebrata</taxon>
        <taxon>Euteleostomi</taxon>
        <taxon>Amphibia</taxon>
        <taxon>Batrachia</taxon>
        <taxon>Caudata</taxon>
        <taxon>Salamandroidea</taxon>
        <taxon>Salamandridae</taxon>
        <taxon>Pleurodelinae</taxon>
        <taxon>Pleurodeles</taxon>
    </lineage>
</organism>
<comment type="caution">
    <text evidence="2">The sequence shown here is derived from an EMBL/GenBank/DDBJ whole genome shotgun (WGS) entry which is preliminary data.</text>
</comment>
<dbReference type="AlphaFoldDB" id="A0AAV7W6E1"/>
<proteinExistence type="predicted"/>
<feature type="compositionally biased region" description="Basic and acidic residues" evidence="1">
    <location>
        <begin position="1"/>
        <end position="27"/>
    </location>
</feature>
<evidence type="ECO:0000313" key="3">
    <source>
        <dbReference type="Proteomes" id="UP001066276"/>
    </source>
</evidence>
<sequence length="125" mass="14487">MRDDPRPEFSTHSESTRGERGSRDRSGSAHQVIAAARSQGPYSLEGHEVWVAADLSRVTNEKQKAFLALRLQLRKLDIKFGLFEPARMWEEDNVVLPRPRDSRFTSRARDRESSRHSESRGRLRR</sequence>
<accession>A0AAV7W6E1</accession>
<evidence type="ECO:0000256" key="1">
    <source>
        <dbReference type="SAM" id="MobiDB-lite"/>
    </source>
</evidence>
<dbReference type="EMBL" id="JANPWB010000002">
    <property type="protein sequence ID" value="KAJ1208163.1"/>
    <property type="molecule type" value="Genomic_DNA"/>
</dbReference>
<keyword evidence="3" id="KW-1185">Reference proteome</keyword>